<dbReference type="EMBL" id="LT575490">
    <property type="protein sequence ID" value="SAY43103.1"/>
    <property type="molecule type" value="Genomic_DNA"/>
</dbReference>
<evidence type="ECO:0000256" key="1">
    <source>
        <dbReference type="SAM" id="SignalP"/>
    </source>
</evidence>
<name>A0A1C3HDH0_SERMA</name>
<gene>
    <name evidence="2" type="ORF">PWN146_01794</name>
</gene>
<dbReference type="SUPFAM" id="SSF56935">
    <property type="entry name" value="Porins"/>
    <property type="match status" value="1"/>
</dbReference>
<feature type="chain" id="PRO_5008675083" evidence="1">
    <location>
        <begin position="18"/>
        <end position="412"/>
    </location>
</feature>
<reference evidence="2" key="1">
    <citation type="submission" date="2016-05" db="EMBL/GenBank/DDBJ databases">
        <authorList>
            <person name="Cock P.J.A."/>
            <person name="Cock P.J.A."/>
        </authorList>
    </citation>
    <scope>NUCLEOTIDE SEQUENCE</scope>
    <source>
        <strain evidence="2">PWN146_assembly</strain>
    </source>
</reference>
<dbReference type="AlphaFoldDB" id="A0A1C3HDH0"/>
<proteinExistence type="predicted"/>
<sequence>MRKITLCFFLVSPVSYATVAALPNDAAATAVPVKKSRPAFPHIHWQSEDNKKNIDIGGALRANYRYEDWHSSNYRNPPHLRFDAFRIDAAGQVNDAFFDSGFWFQDRRKYAIDRAYVGYRLSERSAVQLGAPFKPFGLMPYPQFGWSYGIPFYLGFGVNTGLGAKYQYQHDDWAFDAAYYPRMMPTGVRYAPDVASYDDLKNTNYASQHLQRNEKRDQVNLRLTRAFHQGGWNNELGGSLAASRLYNQATGDNGSFWAAGLHTLVNNDPWHLSGQVIRYGYDAKGPAGANNSVILMGGNGLTPAYLIPSQATTAAINLARDVDVPWGPVKKLRFYNDYSVLWKDRHGGSDSKMNTLGVQVFAMPVILWVDLTWAQNANPWGGVENATGWTGTQSPGSNKWYFRTNVNIGYYF</sequence>
<accession>A0A1C3HDH0</accession>
<organism evidence="2">
    <name type="scientific">Serratia marcescens</name>
    <dbReference type="NCBI Taxonomy" id="615"/>
    <lineage>
        <taxon>Bacteria</taxon>
        <taxon>Pseudomonadati</taxon>
        <taxon>Pseudomonadota</taxon>
        <taxon>Gammaproteobacteria</taxon>
        <taxon>Enterobacterales</taxon>
        <taxon>Yersiniaceae</taxon>
        <taxon>Serratia</taxon>
    </lineage>
</organism>
<feature type="signal peptide" evidence="1">
    <location>
        <begin position="1"/>
        <end position="17"/>
    </location>
</feature>
<keyword evidence="1" id="KW-0732">Signal</keyword>
<evidence type="ECO:0000313" key="2">
    <source>
        <dbReference type="EMBL" id="SAY43103.1"/>
    </source>
</evidence>
<protein>
    <submittedName>
        <fullName evidence="2">Uncharacterized protein</fullName>
    </submittedName>
</protein>